<comment type="similarity">
    <text evidence="2">Belongs to the GSP J family.</text>
</comment>
<name>A0A7I9VH75_9BACT</name>
<keyword evidence="7 11" id="KW-0812">Transmembrane</keyword>
<evidence type="ECO:0000256" key="8">
    <source>
        <dbReference type="ARBA" id="ARBA00022989"/>
    </source>
</evidence>
<comment type="caution">
    <text evidence="12">The sequence shown here is derived from an EMBL/GenBank/DDBJ whole genome shotgun (WGS) entry which is preliminary data.</text>
</comment>
<dbReference type="Pfam" id="PF07963">
    <property type="entry name" value="N_methyl"/>
    <property type="match status" value="1"/>
</dbReference>
<dbReference type="GO" id="GO:0005886">
    <property type="term" value="C:plasma membrane"/>
    <property type="evidence" value="ECO:0007669"/>
    <property type="project" value="UniProtKB-SubCell"/>
</dbReference>
<accession>A0A7I9VH75</accession>
<keyword evidence="4" id="KW-1003">Cell membrane</keyword>
<organism evidence="12 13">
    <name type="scientific">Anaeromyxobacter diazotrophicus</name>
    <dbReference type="NCBI Taxonomy" id="2590199"/>
    <lineage>
        <taxon>Bacteria</taxon>
        <taxon>Pseudomonadati</taxon>
        <taxon>Myxococcota</taxon>
        <taxon>Myxococcia</taxon>
        <taxon>Myxococcales</taxon>
        <taxon>Cystobacterineae</taxon>
        <taxon>Anaeromyxobacteraceae</taxon>
        <taxon>Anaeromyxobacter</taxon>
    </lineage>
</organism>
<keyword evidence="8 11" id="KW-1133">Transmembrane helix</keyword>
<dbReference type="EMBL" id="BJTG01000001">
    <property type="protein sequence ID" value="GEJ55599.1"/>
    <property type="molecule type" value="Genomic_DNA"/>
</dbReference>
<dbReference type="Pfam" id="PF11612">
    <property type="entry name" value="T2SSJ"/>
    <property type="match status" value="1"/>
</dbReference>
<evidence type="ECO:0000256" key="6">
    <source>
        <dbReference type="ARBA" id="ARBA00022519"/>
    </source>
</evidence>
<feature type="compositionally biased region" description="Basic and acidic residues" evidence="10">
    <location>
        <begin position="122"/>
        <end position="145"/>
    </location>
</feature>
<sequence>MSRRGFTLIEVMIAVAITAVIGVMIMGAFQRTYATKELTEAQEERFGSARVTLTRLARELSEAFLSDHYDLTRFPRERPTLFRGKDGGAQDDLLFATMSHERLSRDVKESDQAVVEYTVEPDPDRQGESALFRREKARLDEEPDRGGEKAVVCEHVSTFDVQYWDWKKQEWAREWLSNGLEHTNILPTRVKIRLGVKGTDGKEQLFETQARIAMIRPLGF</sequence>
<dbReference type="GO" id="GO:0015628">
    <property type="term" value="P:protein secretion by the type II secretion system"/>
    <property type="evidence" value="ECO:0007669"/>
    <property type="project" value="InterPro"/>
</dbReference>
<evidence type="ECO:0000256" key="5">
    <source>
        <dbReference type="ARBA" id="ARBA00022481"/>
    </source>
</evidence>
<evidence type="ECO:0000256" key="10">
    <source>
        <dbReference type="SAM" id="MobiDB-lite"/>
    </source>
</evidence>
<protein>
    <recommendedName>
        <fullName evidence="3">Type II secretion system protein J</fullName>
    </recommendedName>
</protein>
<dbReference type="GO" id="GO:0015627">
    <property type="term" value="C:type II protein secretion system complex"/>
    <property type="evidence" value="ECO:0007669"/>
    <property type="project" value="InterPro"/>
</dbReference>
<keyword evidence="9 11" id="KW-0472">Membrane</keyword>
<evidence type="ECO:0000256" key="9">
    <source>
        <dbReference type="ARBA" id="ARBA00023136"/>
    </source>
</evidence>
<dbReference type="SUPFAM" id="SSF54523">
    <property type="entry name" value="Pili subunits"/>
    <property type="match status" value="2"/>
</dbReference>
<evidence type="ECO:0000313" key="13">
    <source>
        <dbReference type="Proteomes" id="UP000503640"/>
    </source>
</evidence>
<evidence type="ECO:0000256" key="1">
    <source>
        <dbReference type="ARBA" id="ARBA00004377"/>
    </source>
</evidence>
<dbReference type="PANTHER" id="PTHR39583">
    <property type="entry name" value="TYPE II SECRETION SYSTEM PROTEIN J-RELATED"/>
    <property type="match status" value="1"/>
</dbReference>
<dbReference type="InterPro" id="IPR012902">
    <property type="entry name" value="N_methyl_site"/>
</dbReference>
<dbReference type="InterPro" id="IPR051621">
    <property type="entry name" value="T2SS_protein_J"/>
</dbReference>
<proteinExistence type="inferred from homology"/>
<dbReference type="InterPro" id="IPR010055">
    <property type="entry name" value="T2SS_protein-GspJ"/>
</dbReference>
<comment type="subcellular location">
    <subcellularLocation>
        <location evidence="1">Cell inner membrane</location>
        <topology evidence="1">Single-pass membrane protein</topology>
    </subcellularLocation>
</comment>
<reference evidence="13" key="1">
    <citation type="journal article" date="2020" name="Appl. Environ. Microbiol.">
        <title>Diazotrophic Anaeromyxobacter Isolates from Soils.</title>
        <authorList>
            <person name="Masuda Y."/>
            <person name="Yamanaka H."/>
            <person name="Xu Z.X."/>
            <person name="Shiratori Y."/>
            <person name="Aono T."/>
            <person name="Amachi S."/>
            <person name="Senoo K."/>
            <person name="Itoh H."/>
        </authorList>
    </citation>
    <scope>NUCLEOTIDE SEQUENCE [LARGE SCALE GENOMIC DNA]</scope>
    <source>
        <strain evidence="13">R267</strain>
    </source>
</reference>
<dbReference type="Proteomes" id="UP000503640">
    <property type="component" value="Unassembled WGS sequence"/>
</dbReference>
<keyword evidence="13" id="KW-1185">Reference proteome</keyword>
<gene>
    <name evidence="12" type="ORF">AMYX_03400</name>
</gene>
<dbReference type="Gene3D" id="3.30.700.10">
    <property type="entry name" value="Glycoprotein, Type 4 Pilin"/>
    <property type="match status" value="1"/>
</dbReference>
<evidence type="ECO:0000256" key="2">
    <source>
        <dbReference type="ARBA" id="ARBA00011084"/>
    </source>
</evidence>
<evidence type="ECO:0000313" key="12">
    <source>
        <dbReference type="EMBL" id="GEJ55599.1"/>
    </source>
</evidence>
<evidence type="ECO:0000256" key="11">
    <source>
        <dbReference type="SAM" id="Phobius"/>
    </source>
</evidence>
<evidence type="ECO:0000256" key="4">
    <source>
        <dbReference type="ARBA" id="ARBA00022475"/>
    </source>
</evidence>
<dbReference type="InterPro" id="IPR045584">
    <property type="entry name" value="Pilin-like"/>
</dbReference>
<feature type="transmembrane region" description="Helical" evidence="11">
    <location>
        <begin position="6"/>
        <end position="29"/>
    </location>
</feature>
<dbReference type="AlphaFoldDB" id="A0A7I9VH75"/>
<keyword evidence="5" id="KW-0488">Methylation</keyword>
<evidence type="ECO:0000256" key="3">
    <source>
        <dbReference type="ARBA" id="ARBA00021539"/>
    </source>
</evidence>
<keyword evidence="6" id="KW-0997">Cell inner membrane</keyword>
<evidence type="ECO:0000256" key="7">
    <source>
        <dbReference type="ARBA" id="ARBA00022692"/>
    </source>
</evidence>
<feature type="region of interest" description="Disordered" evidence="10">
    <location>
        <begin position="121"/>
        <end position="145"/>
    </location>
</feature>
<dbReference type="PANTHER" id="PTHR39583:SF2">
    <property type="entry name" value="TYPE II SECRETION SYSTEM PROTEIN J"/>
    <property type="match status" value="1"/>
</dbReference>
<dbReference type="PROSITE" id="PS00409">
    <property type="entry name" value="PROKAR_NTER_METHYL"/>
    <property type="match status" value="1"/>
</dbReference>
<dbReference type="RefSeq" id="WP_235969399.1">
    <property type="nucleotide sequence ID" value="NZ_BJTG01000001.1"/>
</dbReference>
<dbReference type="NCBIfam" id="TIGR02532">
    <property type="entry name" value="IV_pilin_GFxxxE"/>
    <property type="match status" value="1"/>
</dbReference>